<dbReference type="RefSeq" id="WP_290295331.1">
    <property type="nucleotide sequence ID" value="NZ_JAUFQR010000001.1"/>
</dbReference>
<sequence>MKHLLFILSFLSTYFNSQIIKDTVLGKPKFVKEYVVFLNESSPFTFMTNDSEYGHAVIMTPDNLRKRMRDTWFETDFCRDINNETYYDKKRNIINEIWYYRSGKIVDDYNYTYDRLNRLTSQSSKGYSERTYLYFYDGNNKTAKFSELYYKGKDEPMEKYTNNLESFKPLYTTKFDSITKTDSIFAITNDIWKKVEKGYTMVKDSVYRKKLSQVKIYNNQYKVIESKAFNYTTDFENKEVYLSEHFKYDYDELGNLIKRTNIEHGKYHNYGRTYYTVYTYTKDQKLEKETIYRNDKVWFETRFEYNGNYITKLYYLDKFGVEDKEVEPVTITFKYTFDKDKNWIKIIKNVDGKDLYKWIRKIEYY</sequence>
<organism evidence="1 2">
    <name type="scientific">Chryseobacterium tructae</name>
    <dbReference type="NCBI Taxonomy" id="1037380"/>
    <lineage>
        <taxon>Bacteria</taxon>
        <taxon>Pseudomonadati</taxon>
        <taxon>Bacteroidota</taxon>
        <taxon>Flavobacteriia</taxon>
        <taxon>Flavobacteriales</taxon>
        <taxon>Weeksellaceae</taxon>
        <taxon>Chryseobacterium group</taxon>
        <taxon>Chryseobacterium</taxon>
    </lineage>
</organism>
<keyword evidence="2" id="KW-1185">Reference proteome</keyword>
<accession>A0ABV7XSF1</accession>
<comment type="caution">
    <text evidence="1">The sequence shown here is derived from an EMBL/GenBank/DDBJ whole genome shotgun (WGS) entry which is preliminary data.</text>
</comment>
<dbReference type="EMBL" id="JBHRYO010000002">
    <property type="protein sequence ID" value="MFC3755271.1"/>
    <property type="molecule type" value="Genomic_DNA"/>
</dbReference>
<evidence type="ECO:0000313" key="1">
    <source>
        <dbReference type="EMBL" id="MFC3755271.1"/>
    </source>
</evidence>
<name>A0ABV7XSF1_9FLAO</name>
<protein>
    <recommendedName>
        <fullName evidence="3">YD repeat-containing protein</fullName>
    </recommendedName>
</protein>
<proteinExistence type="predicted"/>
<dbReference type="Proteomes" id="UP001595735">
    <property type="component" value="Unassembled WGS sequence"/>
</dbReference>
<reference evidence="2" key="1">
    <citation type="journal article" date="2019" name="Int. J. Syst. Evol. Microbiol.">
        <title>The Global Catalogue of Microorganisms (GCM) 10K type strain sequencing project: providing services to taxonomists for standard genome sequencing and annotation.</title>
        <authorList>
            <consortium name="The Broad Institute Genomics Platform"/>
            <consortium name="The Broad Institute Genome Sequencing Center for Infectious Disease"/>
            <person name="Wu L."/>
            <person name="Ma J."/>
        </authorList>
    </citation>
    <scope>NUCLEOTIDE SEQUENCE [LARGE SCALE GENOMIC DNA]</scope>
    <source>
        <strain evidence="2">CECT 7798</strain>
    </source>
</reference>
<evidence type="ECO:0008006" key="3">
    <source>
        <dbReference type="Google" id="ProtNLM"/>
    </source>
</evidence>
<evidence type="ECO:0000313" key="2">
    <source>
        <dbReference type="Proteomes" id="UP001595735"/>
    </source>
</evidence>
<gene>
    <name evidence="1" type="ORF">ACFONJ_04720</name>
</gene>